<comment type="caution">
    <text evidence="1">The sequence shown here is derived from an EMBL/GenBank/DDBJ whole genome shotgun (WGS) entry which is preliminary data.</text>
</comment>
<name>A0ACB0ZQW6_MELEN</name>
<proteinExistence type="predicted"/>
<keyword evidence="2" id="KW-1185">Reference proteome</keyword>
<protein>
    <submittedName>
        <fullName evidence="1">Uncharacterized protein</fullName>
    </submittedName>
</protein>
<evidence type="ECO:0000313" key="1">
    <source>
        <dbReference type="EMBL" id="CAK5081335.1"/>
    </source>
</evidence>
<evidence type="ECO:0000313" key="2">
    <source>
        <dbReference type="Proteomes" id="UP001497535"/>
    </source>
</evidence>
<gene>
    <name evidence="1" type="ORF">MENTE1834_LOCUS28562</name>
</gene>
<accession>A0ACB0ZQW6</accession>
<dbReference type="EMBL" id="CAVMJV010000044">
    <property type="protein sequence ID" value="CAK5081335.1"/>
    <property type="molecule type" value="Genomic_DNA"/>
</dbReference>
<organism evidence="1 2">
    <name type="scientific">Meloidogyne enterolobii</name>
    <name type="common">Root-knot nematode worm</name>
    <name type="synonym">Meloidogyne mayaguensis</name>
    <dbReference type="NCBI Taxonomy" id="390850"/>
    <lineage>
        <taxon>Eukaryota</taxon>
        <taxon>Metazoa</taxon>
        <taxon>Ecdysozoa</taxon>
        <taxon>Nematoda</taxon>
        <taxon>Chromadorea</taxon>
        <taxon>Rhabditida</taxon>
        <taxon>Tylenchina</taxon>
        <taxon>Tylenchomorpha</taxon>
        <taxon>Tylenchoidea</taxon>
        <taxon>Meloidogynidae</taxon>
        <taxon>Meloidogyninae</taxon>
        <taxon>Meloidogyne</taxon>
    </lineage>
</organism>
<reference evidence="1" key="1">
    <citation type="submission" date="2023-11" db="EMBL/GenBank/DDBJ databases">
        <authorList>
            <person name="Poullet M."/>
        </authorList>
    </citation>
    <scope>NUCLEOTIDE SEQUENCE</scope>
    <source>
        <strain evidence="1">E1834</strain>
    </source>
</reference>
<dbReference type="Proteomes" id="UP001497535">
    <property type="component" value="Unassembled WGS sequence"/>
</dbReference>
<sequence length="112" mass="13313">MKIISQSPITTRQIRPTRMRAVHPNKLKYCNIPTKYNILLNHVKQTPKENPFSQLIPLKTTRIKDNLFELQFILHEVINWKEILSMIDKQHAIVPRHGKTTRKKANHVNKNW</sequence>